<accession>A0A0F6YJU3</accession>
<organism evidence="4 5">
    <name type="scientific">Sandaracinus amylolyticus</name>
    <dbReference type="NCBI Taxonomy" id="927083"/>
    <lineage>
        <taxon>Bacteria</taxon>
        <taxon>Pseudomonadati</taxon>
        <taxon>Myxococcota</taxon>
        <taxon>Polyangia</taxon>
        <taxon>Polyangiales</taxon>
        <taxon>Sandaracinaceae</taxon>
        <taxon>Sandaracinus</taxon>
    </lineage>
</organism>
<dbReference type="Proteomes" id="UP000034883">
    <property type="component" value="Chromosome"/>
</dbReference>
<dbReference type="AlphaFoldDB" id="A0A0F6YJU3"/>
<evidence type="ECO:0000256" key="1">
    <source>
        <dbReference type="PROSITE-ProRule" id="PRU00339"/>
    </source>
</evidence>
<dbReference type="Pfam" id="PF13432">
    <property type="entry name" value="TPR_16"/>
    <property type="match status" value="1"/>
</dbReference>
<gene>
    <name evidence="4" type="ORF">DB32_003669</name>
</gene>
<dbReference type="KEGG" id="samy:DB32_003669"/>
<keyword evidence="3" id="KW-0812">Transmembrane</keyword>
<proteinExistence type="predicted"/>
<dbReference type="InterPro" id="IPR011990">
    <property type="entry name" value="TPR-like_helical_dom_sf"/>
</dbReference>
<dbReference type="SUPFAM" id="SSF48452">
    <property type="entry name" value="TPR-like"/>
    <property type="match status" value="1"/>
</dbReference>
<keyword evidence="1" id="KW-0802">TPR repeat</keyword>
<dbReference type="Gene3D" id="1.25.40.10">
    <property type="entry name" value="Tetratricopeptide repeat domain"/>
    <property type="match status" value="1"/>
</dbReference>
<feature type="repeat" description="TPR" evidence="1">
    <location>
        <begin position="162"/>
        <end position="195"/>
    </location>
</feature>
<keyword evidence="3" id="KW-0472">Membrane</keyword>
<name>A0A0F6YJU3_9BACT</name>
<feature type="transmembrane region" description="Helical" evidence="3">
    <location>
        <begin position="55"/>
        <end position="72"/>
    </location>
</feature>
<evidence type="ECO:0000256" key="2">
    <source>
        <dbReference type="SAM" id="Coils"/>
    </source>
</evidence>
<keyword evidence="3" id="KW-1133">Transmembrane helix</keyword>
<dbReference type="PROSITE" id="PS50005">
    <property type="entry name" value="TPR"/>
    <property type="match status" value="1"/>
</dbReference>
<dbReference type="InterPro" id="IPR019734">
    <property type="entry name" value="TPR_rpt"/>
</dbReference>
<sequence>MADVDEEIREIKREIIESRGLVIKTSNLTNSLAADIKSIAKRQAGYERRFNWNSWVAYVLFAVLSFSGLYLATSARIGEYETTSAQLQERVDALQREIDEERQRAERRAHAEVQAAQFYRLIRERRRAEAVEQYAEIRREQLSPAESAFFRDMIDRFQVDLSVQAYQNGLDLVRTGRYQEAAEVFQEAIRLDDDGTHIPAVRLELARALRHLGNDTLAKQYAAEVAEQTVDRELQDDGLLLFAQCAESLGEIDEARAAMRTYLRRWPRAAFATDVRRHLSDLNRRAMRGSAPPD</sequence>
<protein>
    <submittedName>
        <fullName evidence="4">Uncharacterized protein</fullName>
    </submittedName>
</protein>
<keyword evidence="2" id="KW-0175">Coiled coil</keyword>
<evidence type="ECO:0000313" key="5">
    <source>
        <dbReference type="Proteomes" id="UP000034883"/>
    </source>
</evidence>
<feature type="coiled-coil region" evidence="2">
    <location>
        <begin position="77"/>
        <end position="111"/>
    </location>
</feature>
<dbReference type="OrthoDB" id="9804044at2"/>
<dbReference type="STRING" id="927083.DB32_003669"/>
<dbReference type="EMBL" id="CP011125">
    <property type="protein sequence ID" value="AKF06520.1"/>
    <property type="molecule type" value="Genomic_DNA"/>
</dbReference>
<evidence type="ECO:0000256" key="3">
    <source>
        <dbReference type="SAM" id="Phobius"/>
    </source>
</evidence>
<reference evidence="4 5" key="1">
    <citation type="submission" date="2015-03" db="EMBL/GenBank/DDBJ databases">
        <title>Genome assembly of Sandaracinus amylolyticus DSM 53668.</title>
        <authorList>
            <person name="Sharma G."/>
            <person name="Subramanian S."/>
        </authorList>
    </citation>
    <scope>NUCLEOTIDE SEQUENCE [LARGE SCALE GENOMIC DNA]</scope>
    <source>
        <strain evidence="4 5">DSM 53668</strain>
    </source>
</reference>
<dbReference type="RefSeq" id="WP_053233685.1">
    <property type="nucleotide sequence ID" value="NZ_CP011125.1"/>
</dbReference>
<keyword evidence="5" id="KW-1185">Reference proteome</keyword>
<evidence type="ECO:0000313" key="4">
    <source>
        <dbReference type="EMBL" id="AKF06520.1"/>
    </source>
</evidence>